<dbReference type="RefSeq" id="XP_019022739.1">
    <property type="nucleotide sequence ID" value="XM_019166967.1"/>
</dbReference>
<reference evidence="1 2" key="3">
    <citation type="journal article" date="2015" name="Genome Announc.">
        <title>Draft Genome Sequence of the Archiascomycetous Yeast Saitoella complicata.</title>
        <authorList>
            <person name="Yamauchi K."/>
            <person name="Kondo S."/>
            <person name="Hamamoto M."/>
            <person name="Takahashi Y."/>
            <person name="Ogura Y."/>
            <person name="Hayashi T."/>
            <person name="Nishida H."/>
        </authorList>
    </citation>
    <scope>NUCLEOTIDE SEQUENCE [LARGE SCALE GENOMIC DNA]</scope>
    <source>
        <strain evidence="1 2">NRRL Y-17804</strain>
    </source>
</reference>
<name>A0A0E9NBZ8_SAICN</name>
<reference evidence="1 2" key="1">
    <citation type="journal article" date="2011" name="J. Gen. Appl. Microbiol.">
        <title>Draft genome sequencing of the enigmatic yeast Saitoella complicata.</title>
        <authorList>
            <person name="Nishida H."/>
            <person name="Hamamoto M."/>
            <person name="Sugiyama J."/>
        </authorList>
    </citation>
    <scope>NUCLEOTIDE SEQUENCE [LARGE SCALE GENOMIC DNA]</scope>
    <source>
        <strain evidence="1 2">NRRL Y-17804</strain>
    </source>
</reference>
<dbReference type="OrthoDB" id="2529286at2759"/>
<keyword evidence="2" id="KW-1185">Reference proteome</keyword>
<dbReference type="Pfam" id="PF10294">
    <property type="entry name" value="Methyltransf_16"/>
    <property type="match status" value="1"/>
</dbReference>
<dbReference type="AlphaFoldDB" id="A0A0E9NBZ8"/>
<dbReference type="Gene3D" id="3.40.50.150">
    <property type="entry name" value="Vaccinia Virus protein VP39"/>
    <property type="match status" value="1"/>
</dbReference>
<organism evidence="1 2">
    <name type="scientific">Saitoella complicata (strain BCRC 22490 / CBS 7301 / JCM 7358 / NBRC 10748 / NRRL Y-17804)</name>
    <dbReference type="NCBI Taxonomy" id="698492"/>
    <lineage>
        <taxon>Eukaryota</taxon>
        <taxon>Fungi</taxon>
        <taxon>Dikarya</taxon>
        <taxon>Ascomycota</taxon>
        <taxon>Taphrinomycotina</taxon>
        <taxon>Taphrinomycotina incertae sedis</taxon>
        <taxon>Saitoella</taxon>
    </lineage>
</organism>
<dbReference type="InterPro" id="IPR019410">
    <property type="entry name" value="Methyltransf_16"/>
</dbReference>
<dbReference type="PANTHER" id="PTHR14614">
    <property type="entry name" value="HEPATOCELLULAR CARCINOMA-ASSOCIATED ANTIGEN"/>
    <property type="match status" value="1"/>
</dbReference>
<dbReference type="OMA" id="ACDTIYN"/>
<gene>
    <name evidence="1" type="ORF">G7K_1585-t1</name>
</gene>
<comment type="caution">
    <text evidence="1">The sequence shown here is derived from an EMBL/GenBank/DDBJ whole genome shotgun (WGS) entry which is preliminary data.</text>
</comment>
<dbReference type="PANTHER" id="PTHR14614:SF109">
    <property type="entry name" value="RIBOSOMAL LYSINE N-METHYLTRANSFERASE 5"/>
    <property type="match status" value="1"/>
</dbReference>
<dbReference type="GO" id="GO:0032991">
    <property type="term" value="C:protein-containing complex"/>
    <property type="evidence" value="ECO:0007669"/>
    <property type="project" value="TreeGrafter"/>
</dbReference>
<dbReference type="STRING" id="698492.A0A0E9NBZ8"/>
<sequence>MSIHEKLFPSSLDLIPLADAESIEEDTSTLFASSSFSSENSGLGMLSSNTNLLHLTVHLPPPYGDRGLEIAQSPSGLREKGSTTGNAVWRVTPPLVEWVMENEWFSSLLSSESTTVLELGAGVAGILPAVLAHRVKTYVATDHSQQILKILRRNIEENLVLLNATTSGKKKKASTEKADIMDRVIIDDLEWLHPPTAYLPSLSSMTKGTGFSIIFACDTIYNEALITPHVSTLHHICSTRPADLPPTLVMVATELRSYEVHTEFLQEWTESGFEVYRVSEDALSDNLKEGFAVYIGALRR</sequence>
<evidence type="ECO:0000313" key="2">
    <source>
        <dbReference type="Proteomes" id="UP000033140"/>
    </source>
</evidence>
<protein>
    <submittedName>
        <fullName evidence="1">Uncharacterized protein</fullName>
    </submittedName>
</protein>
<evidence type="ECO:0000313" key="1">
    <source>
        <dbReference type="EMBL" id="GAO47377.1"/>
    </source>
</evidence>
<accession>A0A0E9NBZ8</accession>
<dbReference type="EMBL" id="BACD03000008">
    <property type="protein sequence ID" value="GAO47377.1"/>
    <property type="molecule type" value="Genomic_DNA"/>
</dbReference>
<reference evidence="1 2" key="2">
    <citation type="journal article" date="2014" name="J. Gen. Appl. Microbiol.">
        <title>The early diverging ascomycetous budding yeast Saitoella complicata has three histone deacetylases belonging to the Clr6, Hos2, and Rpd3 lineages.</title>
        <authorList>
            <person name="Nishida H."/>
            <person name="Matsumoto T."/>
            <person name="Kondo S."/>
            <person name="Hamamoto M."/>
            <person name="Yoshikawa H."/>
        </authorList>
    </citation>
    <scope>NUCLEOTIDE SEQUENCE [LARGE SCALE GENOMIC DNA]</scope>
    <source>
        <strain evidence="1 2">NRRL Y-17804</strain>
    </source>
</reference>
<dbReference type="SUPFAM" id="SSF53335">
    <property type="entry name" value="S-adenosyl-L-methionine-dependent methyltransferases"/>
    <property type="match status" value="1"/>
</dbReference>
<proteinExistence type="predicted"/>
<dbReference type="GO" id="GO:0008757">
    <property type="term" value="F:S-adenosylmethionine-dependent methyltransferase activity"/>
    <property type="evidence" value="ECO:0007669"/>
    <property type="project" value="UniProtKB-ARBA"/>
</dbReference>
<dbReference type="Proteomes" id="UP000033140">
    <property type="component" value="Unassembled WGS sequence"/>
</dbReference>
<dbReference type="GO" id="GO:0005829">
    <property type="term" value="C:cytosol"/>
    <property type="evidence" value="ECO:0007669"/>
    <property type="project" value="TreeGrafter"/>
</dbReference>
<dbReference type="InterPro" id="IPR029063">
    <property type="entry name" value="SAM-dependent_MTases_sf"/>
</dbReference>